<comment type="caution">
    <text evidence="1">The sequence shown here is derived from an EMBL/GenBank/DDBJ whole genome shotgun (WGS) entry which is preliminary data.</text>
</comment>
<protein>
    <submittedName>
        <fullName evidence="1">10684_t:CDS:1</fullName>
    </submittedName>
</protein>
<name>A0A9N8WK69_9GLOM</name>
<accession>A0A9N8WK69</accession>
<dbReference type="Proteomes" id="UP000789706">
    <property type="component" value="Unassembled WGS sequence"/>
</dbReference>
<gene>
    <name evidence="1" type="ORF">DEBURN_LOCUS4122</name>
</gene>
<reference evidence="1" key="1">
    <citation type="submission" date="2021-06" db="EMBL/GenBank/DDBJ databases">
        <authorList>
            <person name="Kallberg Y."/>
            <person name="Tangrot J."/>
            <person name="Rosling A."/>
        </authorList>
    </citation>
    <scope>NUCLEOTIDE SEQUENCE</scope>
    <source>
        <strain evidence="1">AZ414A</strain>
    </source>
</reference>
<proteinExistence type="predicted"/>
<dbReference type="AlphaFoldDB" id="A0A9N8WK69"/>
<keyword evidence="2" id="KW-1185">Reference proteome</keyword>
<organism evidence="1 2">
    <name type="scientific">Diversispora eburnea</name>
    <dbReference type="NCBI Taxonomy" id="1213867"/>
    <lineage>
        <taxon>Eukaryota</taxon>
        <taxon>Fungi</taxon>
        <taxon>Fungi incertae sedis</taxon>
        <taxon>Mucoromycota</taxon>
        <taxon>Glomeromycotina</taxon>
        <taxon>Glomeromycetes</taxon>
        <taxon>Diversisporales</taxon>
        <taxon>Diversisporaceae</taxon>
        <taxon>Diversispora</taxon>
    </lineage>
</organism>
<dbReference type="OrthoDB" id="2407359at2759"/>
<evidence type="ECO:0000313" key="2">
    <source>
        <dbReference type="Proteomes" id="UP000789706"/>
    </source>
</evidence>
<dbReference type="EMBL" id="CAJVPK010000292">
    <property type="protein sequence ID" value="CAG8490032.1"/>
    <property type="molecule type" value="Genomic_DNA"/>
</dbReference>
<evidence type="ECO:0000313" key="1">
    <source>
        <dbReference type="EMBL" id="CAG8490032.1"/>
    </source>
</evidence>
<sequence>MKYGYLIQENPQVTRLIKPQIFLQVALSPIQTSCFIIIGNRDEILKFLETHSKVPIIITTTTTTDKNISQVGIEISISPYNKKPIGPTALGTSTSFNWIKVLLPNTKWCLEIRYDESTLQFPREYDNYENDQFEEEIINGDEKSDEMMIWAENVKIWYFNLGITLGEVKEVIEKESWFW</sequence>